<organism evidence="1 2">
    <name type="scientific">Bosea spartocytisi</name>
    <dbReference type="NCBI Taxonomy" id="2773451"/>
    <lineage>
        <taxon>Bacteria</taxon>
        <taxon>Pseudomonadati</taxon>
        <taxon>Pseudomonadota</taxon>
        <taxon>Alphaproteobacteria</taxon>
        <taxon>Hyphomicrobiales</taxon>
        <taxon>Boseaceae</taxon>
        <taxon>Bosea</taxon>
    </lineage>
</organism>
<reference evidence="1" key="1">
    <citation type="submission" date="2020-09" db="EMBL/GenBank/DDBJ databases">
        <title>Bosea spartocytisi sp. nov. a root nodule endophyte of Spartocytisus supranubius in the high mountain ecosystem fo the Teide National Park (Canary Islands, Spain).</title>
        <authorList>
            <person name="Pulido-Suarez L."/>
            <person name="Peix A."/>
            <person name="Igual J.M."/>
            <person name="Socas-Perez N."/>
            <person name="Velazquez E."/>
            <person name="Flores-Felix J.D."/>
            <person name="Leon-Barrios M."/>
        </authorList>
    </citation>
    <scope>NUCLEOTIDE SEQUENCE</scope>
    <source>
        <strain evidence="1">SSUT16</strain>
    </source>
</reference>
<protein>
    <submittedName>
        <fullName evidence="1">Uncharacterized protein</fullName>
    </submittedName>
</protein>
<name>A0A927E538_9HYPH</name>
<sequence>MATGIKIYNDAGTVQIDESYANLVLVDKQTITISTPVTTAYDYTCSGDVVAVAVKVYPETFITKSAQFTGTGWVYRFLFFNNPDTTGTCTFTVYAFAKPPAATETVGLKVLNASGSLVFHSQFKPLRIIAVNSNAGGYTGPGGRDLAAMFLTMSLYSVVLFPSTVYESDTLRITGNVIQHSRIQIGTPAIAGINTTGLYAAVDVTNY</sequence>
<proteinExistence type="predicted"/>
<accession>A0A927E538</accession>
<evidence type="ECO:0000313" key="1">
    <source>
        <dbReference type="EMBL" id="MBD3844267.1"/>
    </source>
</evidence>
<dbReference type="EMBL" id="JACXWY010000001">
    <property type="protein sequence ID" value="MBD3844267.1"/>
    <property type="molecule type" value="Genomic_DNA"/>
</dbReference>
<dbReference type="RefSeq" id="WP_191123084.1">
    <property type="nucleotide sequence ID" value="NZ_JACXWY010000001.1"/>
</dbReference>
<dbReference type="AlphaFoldDB" id="A0A927E538"/>
<gene>
    <name evidence="1" type="ORF">IED13_01055</name>
</gene>
<evidence type="ECO:0000313" key="2">
    <source>
        <dbReference type="Proteomes" id="UP000619295"/>
    </source>
</evidence>
<keyword evidence="2" id="KW-1185">Reference proteome</keyword>
<dbReference type="Proteomes" id="UP000619295">
    <property type="component" value="Unassembled WGS sequence"/>
</dbReference>
<comment type="caution">
    <text evidence="1">The sequence shown here is derived from an EMBL/GenBank/DDBJ whole genome shotgun (WGS) entry which is preliminary data.</text>
</comment>